<evidence type="ECO:0000313" key="3">
    <source>
        <dbReference type="Proteomes" id="UP001329430"/>
    </source>
</evidence>
<dbReference type="GO" id="GO:0005549">
    <property type="term" value="F:odorant binding"/>
    <property type="evidence" value="ECO:0007669"/>
    <property type="project" value="InterPro"/>
</dbReference>
<dbReference type="Pfam" id="PF01395">
    <property type="entry name" value="PBP_GOBP"/>
    <property type="match status" value="1"/>
</dbReference>
<feature type="signal peptide" evidence="1">
    <location>
        <begin position="1"/>
        <end position="20"/>
    </location>
</feature>
<dbReference type="EMBL" id="JAVRBK010000007">
    <property type="protein sequence ID" value="KAK5641257.1"/>
    <property type="molecule type" value="Genomic_DNA"/>
</dbReference>
<dbReference type="InterPro" id="IPR006170">
    <property type="entry name" value="PBP/GOBP"/>
</dbReference>
<proteinExistence type="predicted"/>
<evidence type="ECO:0000256" key="1">
    <source>
        <dbReference type="SAM" id="SignalP"/>
    </source>
</evidence>
<feature type="chain" id="PRO_5042810542" evidence="1">
    <location>
        <begin position="21"/>
        <end position="146"/>
    </location>
</feature>
<name>A0AAN7ZG86_9COLE</name>
<keyword evidence="1" id="KW-0732">Signal</keyword>
<keyword evidence="3" id="KW-1185">Reference proteome</keyword>
<dbReference type="Gene3D" id="1.10.238.20">
    <property type="entry name" value="Pheromone/general odorant binding protein domain"/>
    <property type="match status" value="1"/>
</dbReference>
<organism evidence="2 3">
    <name type="scientific">Pyrocoelia pectoralis</name>
    <dbReference type="NCBI Taxonomy" id="417401"/>
    <lineage>
        <taxon>Eukaryota</taxon>
        <taxon>Metazoa</taxon>
        <taxon>Ecdysozoa</taxon>
        <taxon>Arthropoda</taxon>
        <taxon>Hexapoda</taxon>
        <taxon>Insecta</taxon>
        <taxon>Pterygota</taxon>
        <taxon>Neoptera</taxon>
        <taxon>Endopterygota</taxon>
        <taxon>Coleoptera</taxon>
        <taxon>Polyphaga</taxon>
        <taxon>Elateriformia</taxon>
        <taxon>Elateroidea</taxon>
        <taxon>Lampyridae</taxon>
        <taxon>Lampyrinae</taxon>
        <taxon>Pyrocoelia</taxon>
    </lineage>
</organism>
<sequence>MSKFLVLSVLIGLFCQVTIGLLTEDDLDDTDRHCIKKLNYDTKVILDSFDKDNFIVGNPEVYKFVECGWKRDKLVSDEGSFNIDNIKKMIEFLLETKMNIKNPDKRNALSGDSLNHCKDIKGDHVGEKIVNMFNCLLKYVMEHLED</sequence>
<protein>
    <submittedName>
        <fullName evidence="2">Uncharacterized protein</fullName>
    </submittedName>
</protein>
<gene>
    <name evidence="2" type="ORF">RI129_009804</name>
</gene>
<dbReference type="Proteomes" id="UP001329430">
    <property type="component" value="Chromosome 7"/>
</dbReference>
<dbReference type="InterPro" id="IPR036728">
    <property type="entry name" value="PBP_GOBP_sf"/>
</dbReference>
<comment type="caution">
    <text evidence="2">The sequence shown here is derived from an EMBL/GenBank/DDBJ whole genome shotgun (WGS) entry which is preliminary data.</text>
</comment>
<dbReference type="SUPFAM" id="SSF47565">
    <property type="entry name" value="Insect pheromone/odorant-binding proteins"/>
    <property type="match status" value="1"/>
</dbReference>
<evidence type="ECO:0000313" key="2">
    <source>
        <dbReference type="EMBL" id="KAK5641257.1"/>
    </source>
</evidence>
<dbReference type="AlphaFoldDB" id="A0AAN7ZG86"/>
<reference evidence="2 3" key="1">
    <citation type="journal article" date="2024" name="Insects">
        <title>An Improved Chromosome-Level Genome Assembly of the Firefly Pyrocoelia pectoralis.</title>
        <authorList>
            <person name="Fu X."/>
            <person name="Meyer-Rochow V.B."/>
            <person name="Ballantyne L."/>
            <person name="Zhu X."/>
        </authorList>
    </citation>
    <scope>NUCLEOTIDE SEQUENCE [LARGE SCALE GENOMIC DNA]</scope>
    <source>
        <strain evidence="2">XCY_ONT2</strain>
    </source>
</reference>
<accession>A0AAN7ZG86</accession>